<keyword evidence="6 9" id="KW-1133">Transmembrane helix</keyword>
<proteinExistence type="inferred from homology"/>
<dbReference type="Pfam" id="PF03820">
    <property type="entry name" value="SFXNs"/>
    <property type="match status" value="1"/>
</dbReference>
<evidence type="ECO:0000313" key="10">
    <source>
        <dbReference type="EMBL" id="CAI2369334.1"/>
    </source>
</evidence>
<feature type="transmembrane region" description="Helical" evidence="9">
    <location>
        <begin position="296"/>
        <end position="314"/>
    </location>
</feature>
<keyword evidence="8 9" id="KW-0472">Membrane</keyword>
<dbReference type="InterPro" id="IPR004686">
    <property type="entry name" value="Mtc"/>
</dbReference>
<dbReference type="Proteomes" id="UP001295684">
    <property type="component" value="Unassembled WGS sequence"/>
</dbReference>
<dbReference type="GO" id="GO:0015075">
    <property type="term" value="F:monoatomic ion transmembrane transporter activity"/>
    <property type="evidence" value="ECO:0007669"/>
    <property type="project" value="InterPro"/>
</dbReference>
<organism evidence="10 11">
    <name type="scientific">Euplotes crassus</name>
    <dbReference type="NCBI Taxonomy" id="5936"/>
    <lineage>
        <taxon>Eukaryota</taxon>
        <taxon>Sar</taxon>
        <taxon>Alveolata</taxon>
        <taxon>Ciliophora</taxon>
        <taxon>Intramacronucleata</taxon>
        <taxon>Spirotrichea</taxon>
        <taxon>Hypotrichia</taxon>
        <taxon>Euplotida</taxon>
        <taxon>Euplotidae</taxon>
        <taxon>Moneuplotes</taxon>
    </lineage>
</organism>
<sequence>MLPSVSKPKHEESELIPFDLSTPEYDQDTYMGRFLTFLQTQNPLLTFATTSKIHAAQNTLAEYEAQRQIAINKDNIYKITRTKAKELREAQYLISSCVHPDTNKILAPWQRFCSYSVFNIPIGFGLLLCEQTVAAIIFWQCINQTYNAVLNYSNRNASSNSDTKGLLKAYCAAVICSITIGLLVKALLSPYFAYFEGSTQHFFSFFISLSACGSAGVANVLIMRASEMKEGIALTDAKGNEFGKSPIIGKNAVIKTALSRIFLPILPLLLPTLAFFLMETIGLVPEDILTKIMIESMVIFLSLSFAPPIGLAIFKQKNKVPVTGLEMKFHNLVDSDGKRITELYYNKGL</sequence>
<dbReference type="PANTHER" id="PTHR11153:SF6">
    <property type="entry name" value="SIDEROFLEXIN-5"/>
    <property type="match status" value="1"/>
</dbReference>
<comment type="caution">
    <text evidence="10">The sequence shown here is derived from an EMBL/GenBank/DDBJ whole genome shotgun (WGS) entry which is preliminary data.</text>
</comment>
<keyword evidence="5" id="KW-0029">Amino-acid transport</keyword>
<accession>A0AAD1UQ59</accession>
<name>A0AAD1UQ59_EUPCR</name>
<dbReference type="AlphaFoldDB" id="A0AAD1UQ59"/>
<protein>
    <submittedName>
        <fullName evidence="10">Uncharacterized protein</fullName>
    </submittedName>
</protein>
<dbReference type="EMBL" id="CAMPGE010010485">
    <property type="protein sequence ID" value="CAI2369334.1"/>
    <property type="molecule type" value="Genomic_DNA"/>
</dbReference>
<evidence type="ECO:0000256" key="1">
    <source>
        <dbReference type="ARBA" id="ARBA00004225"/>
    </source>
</evidence>
<evidence type="ECO:0000256" key="8">
    <source>
        <dbReference type="ARBA" id="ARBA00023136"/>
    </source>
</evidence>
<feature type="transmembrane region" description="Helical" evidence="9">
    <location>
        <begin position="169"/>
        <end position="195"/>
    </location>
</feature>
<evidence type="ECO:0000256" key="9">
    <source>
        <dbReference type="SAM" id="Phobius"/>
    </source>
</evidence>
<evidence type="ECO:0000256" key="6">
    <source>
        <dbReference type="ARBA" id="ARBA00022989"/>
    </source>
</evidence>
<evidence type="ECO:0000256" key="7">
    <source>
        <dbReference type="ARBA" id="ARBA00023128"/>
    </source>
</evidence>
<feature type="transmembrane region" description="Helical" evidence="9">
    <location>
        <begin position="261"/>
        <end position="284"/>
    </location>
</feature>
<evidence type="ECO:0000256" key="4">
    <source>
        <dbReference type="ARBA" id="ARBA00022692"/>
    </source>
</evidence>
<dbReference type="GO" id="GO:1990542">
    <property type="term" value="P:mitochondrial transmembrane transport"/>
    <property type="evidence" value="ECO:0007669"/>
    <property type="project" value="TreeGrafter"/>
</dbReference>
<feature type="transmembrane region" description="Helical" evidence="9">
    <location>
        <begin position="201"/>
        <end position="222"/>
    </location>
</feature>
<comment type="similarity">
    <text evidence="2">Belongs to the sideroflexin family.</text>
</comment>
<dbReference type="GO" id="GO:0006865">
    <property type="term" value="P:amino acid transport"/>
    <property type="evidence" value="ECO:0007669"/>
    <property type="project" value="UniProtKB-KW"/>
</dbReference>
<keyword evidence="4 9" id="KW-0812">Transmembrane</keyword>
<keyword evidence="3" id="KW-0813">Transport</keyword>
<comment type="subcellular location">
    <subcellularLocation>
        <location evidence="1">Mitochondrion membrane</location>
        <topology evidence="1">Multi-pass membrane protein</topology>
    </subcellularLocation>
</comment>
<evidence type="ECO:0000256" key="5">
    <source>
        <dbReference type="ARBA" id="ARBA00022970"/>
    </source>
</evidence>
<keyword evidence="7" id="KW-0496">Mitochondrion</keyword>
<gene>
    <name evidence="10" type="ORF">ECRASSUSDP1_LOCUS10633</name>
</gene>
<evidence type="ECO:0000256" key="2">
    <source>
        <dbReference type="ARBA" id="ARBA00005974"/>
    </source>
</evidence>
<evidence type="ECO:0000256" key="3">
    <source>
        <dbReference type="ARBA" id="ARBA00022448"/>
    </source>
</evidence>
<dbReference type="GO" id="GO:0005743">
    <property type="term" value="C:mitochondrial inner membrane"/>
    <property type="evidence" value="ECO:0007669"/>
    <property type="project" value="TreeGrafter"/>
</dbReference>
<keyword evidence="11" id="KW-1185">Reference proteome</keyword>
<evidence type="ECO:0000313" key="11">
    <source>
        <dbReference type="Proteomes" id="UP001295684"/>
    </source>
</evidence>
<reference evidence="10" key="1">
    <citation type="submission" date="2023-07" db="EMBL/GenBank/DDBJ databases">
        <authorList>
            <consortium name="AG Swart"/>
            <person name="Singh M."/>
            <person name="Singh A."/>
            <person name="Seah K."/>
            <person name="Emmerich C."/>
        </authorList>
    </citation>
    <scope>NUCLEOTIDE SEQUENCE</scope>
    <source>
        <strain evidence="10">DP1</strain>
    </source>
</reference>
<dbReference type="PANTHER" id="PTHR11153">
    <property type="entry name" value="SIDEROFLEXIN"/>
    <property type="match status" value="1"/>
</dbReference>